<evidence type="ECO:0000313" key="9">
    <source>
        <dbReference type="EMBL" id="KAG6401512.1"/>
    </source>
</evidence>
<dbReference type="EMBL" id="PNBA02000014">
    <property type="protein sequence ID" value="KAG6401512.1"/>
    <property type="molecule type" value="Genomic_DNA"/>
</dbReference>
<evidence type="ECO:0000256" key="2">
    <source>
        <dbReference type="ARBA" id="ARBA00023015"/>
    </source>
</evidence>
<dbReference type="InterPro" id="IPR015300">
    <property type="entry name" value="DNA-bd_pseudobarrel_sf"/>
</dbReference>
<dbReference type="GO" id="GO:0005634">
    <property type="term" value="C:nucleus"/>
    <property type="evidence" value="ECO:0007669"/>
    <property type="project" value="UniProtKB-SubCell"/>
</dbReference>
<reference evidence="9" key="1">
    <citation type="submission" date="2018-01" db="EMBL/GenBank/DDBJ databases">
        <authorList>
            <person name="Mao J.F."/>
        </authorList>
    </citation>
    <scope>NUCLEOTIDE SEQUENCE</scope>
    <source>
        <strain evidence="9">Huo1</strain>
        <tissue evidence="9">Leaf</tissue>
    </source>
</reference>
<dbReference type="SUPFAM" id="SSF101936">
    <property type="entry name" value="DNA-binding pseudobarrel domain"/>
    <property type="match status" value="2"/>
</dbReference>
<keyword evidence="7" id="KW-0812">Transmembrane</keyword>
<dbReference type="PANTHER" id="PTHR31920:SF132">
    <property type="entry name" value="TF-B3 DOMAIN-CONTAINING PROTEIN"/>
    <property type="match status" value="1"/>
</dbReference>
<sequence>MDIAASVIARPHRSWISRDAHDMKYVGNLLITVPGVVAIFEYIVRCGALDLIRITFSDGVVFQLCSNNMDDHIARNGTHSSLHFTMARAGMQPMPNGGLPYLRRTSFLKVFSRLNNMVELRIPADFDALYSPRLPLECRLVRPNGIGWTLQLFRLGSGSRFRDGWPEFVHDNLLKHGDFLTSTLADVGIFHVKRYDVRTGVPPLTDSEDIGDVPDEEYLVDDVDTTDGYEPSDCDMDSTDDSSYEDDNDALDLDGRPTFDVAITTFHFTRTFEIPFGFWRRHILMGALQAPVYFLTTENTWILSLMHKDSKIWVKNGWKQFRHDNGLVVGDRLHFTLVNPLEVTFYVWVEKA</sequence>
<dbReference type="Gene3D" id="2.40.330.10">
    <property type="entry name" value="DNA-binding pseudobarrel domain"/>
    <property type="match status" value="2"/>
</dbReference>
<feature type="transmembrane region" description="Helical" evidence="7">
    <location>
        <begin position="25"/>
        <end position="44"/>
    </location>
</feature>
<feature type="domain" description="TF-B3" evidence="8">
    <location>
        <begin position="300"/>
        <end position="351"/>
    </location>
</feature>
<dbReference type="PANTHER" id="PTHR31920">
    <property type="entry name" value="B3 DOMAIN-CONTAINING"/>
    <property type="match status" value="1"/>
</dbReference>
<evidence type="ECO:0000313" key="10">
    <source>
        <dbReference type="Proteomes" id="UP000298416"/>
    </source>
</evidence>
<comment type="subcellular location">
    <subcellularLocation>
        <location evidence="1">Nucleus</location>
    </subcellularLocation>
</comment>
<protein>
    <recommendedName>
        <fullName evidence="8">TF-B3 domain-containing protein</fullName>
    </recommendedName>
</protein>
<feature type="region of interest" description="Disordered" evidence="6">
    <location>
        <begin position="221"/>
        <end position="247"/>
    </location>
</feature>
<keyword evidence="7" id="KW-1133">Transmembrane helix</keyword>
<accession>A0A8X8WVA8</accession>
<keyword evidence="5" id="KW-0539">Nucleus</keyword>
<evidence type="ECO:0000256" key="7">
    <source>
        <dbReference type="SAM" id="Phobius"/>
    </source>
</evidence>
<proteinExistence type="predicted"/>
<keyword evidence="7" id="KW-0472">Membrane</keyword>
<comment type="caution">
    <text evidence="9">The sequence shown here is derived from an EMBL/GenBank/DDBJ whole genome shotgun (WGS) entry which is preliminary data.</text>
</comment>
<reference evidence="9" key="2">
    <citation type="submission" date="2020-08" db="EMBL/GenBank/DDBJ databases">
        <title>Plant Genome Project.</title>
        <authorList>
            <person name="Zhang R.-G."/>
        </authorList>
    </citation>
    <scope>NUCLEOTIDE SEQUENCE</scope>
    <source>
        <strain evidence="9">Huo1</strain>
        <tissue evidence="9">Leaf</tissue>
    </source>
</reference>
<dbReference type="CDD" id="cd10017">
    <property type="entry name" value="B3_DNA"/>
    <property type="match status" value="1"/>
</dbReference>
<keyword evidence="10" id="KW-1185">Reference proteome</keyword>
<name>A0A8X8WVA8_SALSN</name>
<keyword evidence="2" id="KW-0805">Transcription regulation</keyword>
<gene>
    <name evidence="9" type="ORF">SASPL_138370</name>
</gene>
<feature type="domain" description="TF-B3" evidence="8">
    <location>
        <begin position="105"/>
        <end position="198"/>
    </location>
</feature>
<evidence type="ECO:0000256" key="3">
    <source>
        <dbReference type="ARBA" id="ARBA00023125"/>
    </source>
</evidence>
<evidence type="ECO:0000256" key="5">
    <source>
        <dbReference type="ARBA" id="ARBA00023242"/>
    </source>
</evidence>
<dbReference type="InterPro" id="IPR050655">
    <property type="entry name" value="Plant_B3_domain"/>
</dbReference>
<dbReference type="Proteomes" id="UP000298416">
    <property type="component" value="Unassembled WGS sequence"/>
</dbReference>
<dbReference type="Pfam" id="PF02362">
    <property type="entry name" value="B3"/>
    <property type="match status" value="1"/>
</dbReference>
<dbReference type="AlphaFoldDB" id="A0A8X8WVA8"/>
<keyword evidence="4" id="KW-0804">Transcription</keyword>
<dbReference type="InterPro" id="IPR003340">
    <property type="entry name" value="B3_DNA-bd"/>
</dbReference>
<dbReference type="SMART" id="SM01019">
    <property type="entry name" value="B3"/>
    <property type="match status" value="2"/>
</dbReference>
<evidence type="ECO:0000256" key="6">
    <source>
        <dbReference type="SAM" id="MobiDB-lite"/>
    </source>
</evidence>
<evidence type="ECO:0000256" key="4">
    <source>
        <dbReference type="ARBA" id="ARBA00023163"/>
    </source>
</evidence>
<keyword evidence="3" id="KW-0238">DNA-binding</keyword>
<evidence type="ECO:0000259" key="8">
    <source>
        <dbReference type="PROSITE" id="PS50863"/>
    </source>
</evidence>
<organism evidence="9">
    <name type="scientific">Salvia splendens</name>
    <name type="common">Scarlet sage</name>
    <dbReference type="NCBI Taxonomy" id="180675"/>
    <lineage>
        <taxon>Eukaryota</taxon>
        <taxon>Viridiplantae</taxon>
        <taxon>Streptophyta</taxon>
        <taxon>Embryophyta</taxon>
        <taxon>Tracheophyta</taxon>
        <taxon>Spermatophyta</taxon>
        <taxon>Magnoliopsida</taxon>
        <taxon>eudicotyledons</taxon>
        <taxon>Gunneridae</taxon>
        <taxon>Pentapetalae</taxon>
        <taxon>asterids</taxon>
        <taxon>lamiids</taxon>
        <taxon>Lamiales</taxon>
        <taxon>Lamiaceae</taxon>
        <taxon>Nepetoideae</taxon>
        <taxon>Mentheae</taxon>
        <taxon>Salviinae</taxon>
        <taxon>Salvia</taxon>
        <taxon>Salvia subgen. Calosphace</taxon>
        <taxon>core Calosphace</taxon>
    </lineage>
</organism>
<dbReference type="GO" id="GO:0003677">
    <property type="term" value="F:DNA binding"/>
    <property type="evidence" value="ECO:0007669"/>
    <property type="project" value="UniProtKB-KW"/>
</dbReference>
<dbReference type="PROSITE" id="PS50863">
    <property type="entry name" value="B3"/>
    <property type="match status" value="2"/>
</dbReference>
<evidence type="ECO:0000256" key="1">
    <source>
        <dbReference type="ARBA" id="ARBA00004123"/>
    </source>
</evidence>